<organism evidence="10 11">
    <name type="scientific">Hadarchaeum yellowstonense</name>
    <dbReference type="NCBI Taxonomy" id="1776334"/>
    <lineage>
        <taxon>Archaea</taxon>
        <taxon>Methanobacteriati</taxon>
        <taxon>Candidatus Hadarchaeota</taxon>
        <taxon>Candidatus Hadarchaeia</taxon>
        <taxon>Candidatus Hadarchaeales</taxon>
        <taxon>Candidatus Hadarchaeaceae</taxon>
        <taxon>Candidatus Hadarchaeum</taxon>
    </lineage>
</organism>
<dbReference type="Pfam" id="PF01314">
    <property type="entry name" value="AFOR_C"/>
    <property type="match status" value="1"/>
</dbReference>
<dbReference type="InterPro" id="IPR051919">
    <property type="entry name" value="W-dependent_AOR"/>
</dbReference>
<evidence type="ECO:0000256" key="6">
    <source>
        <dbReference type="ARBA" id="ARBA00023004"/>
    </source>
</evidence>
<dbReference type="InterPro" id="IPR036021">
    <property type="entry name" value="Tungsten_al_ferr_oxy-like_C"/>
</dbReference>
<evidence type="ECO:0000256" key="8">
    <source>
        <dbReference type="ARBA" id="ARBA00049934"/>
    </source>
</evidence>
<dbReference type="PANTHER" id="PTHR30038:SF0">
    <property type="entry name" value="TUNGSTEN-CONTAINING ALDEHYDE FERREDOXIN OXIDOREDUCTASE"/>
    <property type="match status" value="1"/>
</dbReference>
<keyword evidence="4" id="KW-0479">Metal-binding</keyword>
<comment type="cofactor">
    <cofactor evidence="8">
        <name>tungstopterin</name>
        <dbReference type="ChEBI" id="CHEBI:30402"/>
    </cofactor>
</comment>
<comment type="cofactor">
    <cofactor evidence="1">
        <name>[4Fe-4S] cluster</name>
        <dbReference type="ChEBI" id="CHEBI:49883"/>
    </cofactor>
</comment>
<dbReference type="Proteomes" id="UP000074294">
    <property type="component" value="Unassembled WGS sequence"/>
</dbReference>
<dbReference type="Gene3D" id="1.10.599.10">
    <property type="entry name" value="Aldehyde Ferredoxin Oxidoreductase Protein, subunit A, domain 3"/>
    <property type="match status" value="1"/>
</dbReference>
<sequence length="622" mass="68237">MNGYTNKILFVNLSDNSAGIIPTEKYIEQFVGGRGIAVKLLYELTPKNVDPLGPKNALIIMTGPLTGTIVPSSGRVDVISKSPQTNLLGGSNAGGFFGPELKYAGYDGIVITGRASSKVYIDIYNDDVEVKSAENLSGKGVFDTVKALRKNDEDTQVACIGPAGEKLVNLSGIAFSMRNYAARCGLGAVMGSKNLKAIAVRGTKGLDVAVPDQLKQIADEMRERIKDTPSYKEFPEWHHKLFRVLEADAKTFFGNYDNVLWDGRFEAYENAEKFVKGAELKLQSCFGCPLRCWAYINMKNVGKASAVACQGTLTSIVNFAKIKDFNKVWEAYLLCQDMGLDTGGTSATIAYAMDLYSKGILSKTQVNAINLTFGDGNAFVSLVKKIAGKEGIGELLADGVKKASEKLGEAAKKLAVYAKGGQELWLMEIRPFKGVALSCAVTDSGSHNRAAYGLCEFYYRSMKTQAETVAKNIVGTEEAAQPTRYEYKPKLVAIYEDMHTLADSLGVCSIPFMPVGLDLWTKAYTASTGRETSPKDLMYVAERIRTLERLFNIREGLTRQDDTIAERMFSEPLKEGPWKGEALDKVMFEKMIDEYYALRGWDLTGKPKPETLKRLGLEDTCA</sequence>
<evidence type="ECO:0000256" key="2">
    <source>
        <dbReference type="ARBA" id="ARBA00011032"/>
    </source>
</evidence>
<evidence type="ECO:0000313" key="11">
    <source>
        <dbReference type="Proteomes" id="UP000074294"/>
    </source>
</evidence>
<dbReference type="SUPFAM" id="SSF56228">
    <property type="entry name" value="Aldehyde ferredoxin oxidoreductase, N-terminal domain"/>
    <property type="match status" value="1"/>
</dbReference>
<feature type="domain" description="Aldehyde ferredoxin oxidoreductase N-terminal" evidence="9">
    <location>
        <begin position="4"/>
        <end position="204"/>
    </location>
</feature>
<dbReference type="InterPro" id="IPR013983">
    <property type="entry name" value="Ald_Fedxn_OxRdtase_N"/>
</dbReference>
<gene>
    <name evidence="10" type="ORF">APZ16_04920</name>
</gene>
<evidence type="ECO:0000259" key="9">
    <source>
        <dbReference type="SMART" id="SM00790"/>
    </source>
</evidence>
<dbReference type="EMBL" id="LQMQ01000039">
    <property type="protein sequence ID" value="KUO40530.1"/>
    <property type="molecule type" value="Genomic_DNA"/>
</dbReference>
<dbReference type="GO" id="GO:0009055">
    <property type="term" value="F:electron transfer activity"/>
    <property type="evidence" value="ECO:0007669"/>
    <property type="project" value="InterPro"/>
</dbReference>
<dbReference type="GO" id="GO:0046872">
    <property type="term" value="F:metal ion binding"/>
    <property type="evidence" value="ECO:0007669"/>
    <property type="project" value="UniProtKB-KW"/>
</dbReference>
<comment type="similarity">
    <text evidence="2">Belongs to the AOR/FOR family.</text>
</comment>
<dbReference type="GO" id="GO:0051539">
    <property type="term" value="F:4 iron, 4 sulfur cluster binding"/>
    <property type="evidence" value="ECO:0007669"/>
    <property type="project" value="UniProtKB-KW"/>
</dbReference>
<dbReference type="Gene3D" id="1.10.569.10">
    <property type="entry name" value="Aldehyde Ferredoxin Oxidoreductase Protein, subunit A, domain 2"/>
    <property type="match status" value="1"/>
</dbReference>
<keyword evidence="7" id="KW-0411">Iron-sulfur</keyword>
<keyword evidence="5" id="KW-0560">Oxidoreductase</keyword>
<evidence type="ECO:0000256" key="3">
    <source>
        <dbReference type="ARBA" id="ARBA00022485"/>
    </source>
</evidence>
<evidence type="ECO:0000256" key="4">
    <source>
        <dbReference type="ARBA" id="ARBA00022723"/>
    </source>
</evidence>
<dbReference type="AlphaFoldDB" id="A0A147JVQ3"/>
<dbReference type="InterPro" id="IPR013984">
    <property type="entry name" value="Ald_Fedxn_OxRdtase_dom2"/>
</dbReference>
<evidence type="ECO:0000313" key="10">
    <source>
        <dbReference type="EMBL" id="KUO40530.1"/>
    </source>
</evidence>
<dbReference type="PANTHER" id="PTHR30038">
    <property type="entry name" value="ALDEHYDE FERREDOXIN OXIDOREDUCTASE"/>
    <property type="match status" value="1"/>
</dbReference>
<comment type="caution">
    <text evidence="10">The sequence shown here is derived from an EMBL/GenBank/DDBJ whole genome shotgun (WGS) entry which is preliminary data.</text>
</comment>
<dbReference type="InterPro" id="IPR001203">
    <property type="entry name" value="OxRdtase_Ald_Fedxn_C"/>
</dbReference>
<dbReference type="SMART" id="SM00790">
    <property type="entry name" value="AFOR_N"/>
    <property type="match status" value="1"/>
</dbReference>
<reference evidence="10 11" key="1">
    <citation type="journal article" date="2016" name="Nat. Microbiol.">
        <title>Genomic inference of the metabolism of cosmopolitan subsurface Archaea, Hadesarchaea.</title>
        <authorList>
            <person name="Baker B.J."/>
            <person name="Saw J.H."/>
            <person name="Lind A.E."/>
            <person name="Lazar C.S."/>
            <person name="Hinrichs K.-U."/>
            <person name="Teske A.P."/>
            <person name="Ettema T.J."/>
        </authorList>
    </citation>
    <scope>NUCLEOTIDE SEQUENCE [LARGE SCALE GENOMIC DNA]</scope>
</reference>
<evidence type="ECO:0000256" key="7">
    <source>
        <dbReference type="ARBA" id="ARBA00023014"/>
    </source>
</evidence>
<proteinExistence type="inferred from homology"/>
<dbReference type="Pfam" id="PF02730">
    <property type="entry name" value="AFOR_N"/>
    <property type="match status" value="1"/>
</dbReference>
<keyword evidence="6" id="KW-0408">Iron</keyword>
<dbReference type="InterPro" id="IPR036503">
    <property type="entry name" value="Ald_Fedxn_OxRdtase_N_sf"/>
</dbReference>
<dbReference type="STRING" id="1776334.APZ16_04920"/>
<dbReference type="Gene3D" id="3.60.9.10">
    <property type="entry name" value="Aldehyde ferredoxin oxidoreductase, N-terminal domain"/>
    <property type="match status" value="1"/>
</dbReference>
<dbReference type="SUPFAM" id="SSF48310">
    <property type="entry name" value="Aldehyde ferredoxin oxidoreductase, C-terminal domains"/>
    <property type="match status" value="1"/>
</dbReference>
<dbReference type="GO" id="GO:0016625">
    <property type="term" value="F:oxidoreductase activity, acting on the aldehyde or oxo group of donors, iron-sulfur protein as acceptor"/>
    <property type="evidence" value="ECO:0007669"/>
    <property type="project" value="InterPro"/>
</dbReference>
<evidence type="ECO:0000256" key="5">
    <source>
        <dbReference type="ARBA" id="ARBA00023002"/>
    </source>
</evidence>
<protein>
    <recommendedName>
        <fullName evidence="9">Aldehyde ferredoxin oxidoreductase N-terminal domain-containing protein</fullName>
    </recommendedName>
</protein>
<evidence type="ECO:0000256" key="1">
    <source>
        <dbReference type="ARBA" id="ARBA00001966"/>
    </source>
</evidence>
<keyword evidence="3" id="KW-0004">4Fe-4S</keyword>
<name>A0A147JVQ3_HADYE</name>
<dbReference type="InterPro" id="IPR013985">
    <property type="entry name" value="Ald_Fedxn_OxRdtase_dom3"/>
</dbReference>
<accession>A0A147JVQ3</accession>